<reference evidence="1 2" key="1">
    <citation type="submission" date="2018-03" db="EMBL/GenBank/DDBJ databases">
        <title>The draft genome of Sphingosinicella sp. GL-C-18.</title>
        <authorList>
            <person name="Liu L."/>
            <person name="Li L."/>
            <person name="Liang L."/>
            <person name="Zhang X."/>
            <person name="Wang T."/>
        </authorList>
    </citation>
    <scope>NUCLEOTIDE SEQUENCE [LARGE SCALE GENOMIC DNA]</scope>
    <source>
        <strain evidence="1 2">GL-C-18</strain>
    </source>
</reference>
<proteinExistence type="predicted"/>
<dbReference type="Pfam" id="PF08837">
    <property type="entry name" value="DUF1810"/>
    <property type="match status" value="1"/>
</dbReference>
<comment type="caution">
    <text evidence="1">The sequence shown here is derived from an EMBL/GenBank/DDBJ whole genome shotgun (WGS) entry which is preliminary data.</text>
</comment>
<keyword evidence="2" id="KW-1185">Reference proteome</keyword>
<dbReference type="InterPro" id="IPR014937">
    <property type="entry name" value="DUF1810"/>
</dbReference>
<name>A0A2P7QEE5_9SPHN</name>
<dbReference type="AlphaFoldDB" id="A0A2P7QEE5"/>
<protein>
    <submittedName>
        <fullName evidence="1">DUF1810 domain-containing protein</fullName>
    </submittedName>
</protein>
<accession>A0A2P7QEE5</accession>
<dbReference type="Proteomes" id="UP000241167">
    <property type="component" value="Unassembled WGS sequence"/>
</dbReference>
<dbReference type="OrthoDB" id="9801870at2"/>
<dbReference type="EMBL" id="PXYI01000015">
    <property type="protein sequence ID" value="PSJ36340.1"/>
    <property type="molecule type" value="Genomic_DNA"/>
</dbReference>
<gene>
    <name evidence="1" type="ORF">C7I55_26840</name>
</gene>
<organism evidence="1 2">
    <name type="scientific">Allosphingosinicella deserti</name>
    <dbReference type="NCBI Taxonomy" id="2116704"/>
    <lineage>
        <taxon>Bacteria</taxon>
        <taxon>Pseudomonadati</taxon>
        <taxon>Pseudomonadota</taxon>
        <taxon>Alphaproteobacteria</taxon>
        <taxon>Sphingomonadales</taxon>
        <taxon>Sphingomonadaceae</taxon>
        <taxon>Allosphingosinicella</taxon>
    </lineage>
</organism>
<dbReference type="SUPFAM" id="SSF140736">
    <property type="entry name" value="Rv1873-like"/>
    <property type="match status" value="1"/>
</dbReference>
<evidence type="ECO:0000313" key="2">
    <source>
        <dbReference type="Proteomes" id="UP000241167"/>
    </source>
</evidence>
<dbReference type="PIRSF" id="PIRSF008546">
    <property type="entry name" value="UCP008546"/>
    <property type="match status" value="1"/>
</dbReference>
<dbReference type="Gene3D" id="1.25.40.380">
    <property type="entry name" value="Protein of unknown function DUF1810"/>
    <property type="match status" value="1"/>
</dbReference>
<evidence type="ECO:0000313" key="1">
    <source>
        <dbReference type="EMBL" id="PSJ36340.1"/>
    </source>
</evidence>
<sequence length="150" mass="16561">MTSPAKTLERFVEAQAPVYAGALAEIRRGVKRSHWMWFVFPQLEGLDRSPAATFYGIRSIDEARAYLEHPLLGPHYLECVTTLQDLTTSDPVAVLGEVDAVKLRSSLTLFELAQPLPLFTAALNRWFAGSRDQATLRMLDSLARPGGSAS</sequence>
<dbReference type="InterPro" id="IPR036287">
    <property type="entry name" value="Rv1873-like_sf"/>
</dbReference>
<dbReference type="RefSeq" id="WP_106516137.1">
    <property type="nucleotide sequence ID" value="NZ_PXYI01000015.1"/>
</dbReference>